<evidence type="ECO:0000313" key="1">
    <source>
        <dbReference type="EMBL" id="MDP2564880.1"/>
    </source>
</evidence>
<reference evidence="1" key="1">
    <citation type="submission" date="2023-07" db="EMBL/GenBank/DDBJ databases">
        <title>Genome content predicts the carbon catabolic preferences of heterotrophic bacteria.</title>
        <authorList>
            <person name="Gralka M."/>
        </authorList>
    </citation>
    <scope>NUCLEOTIDE SEQUENCE</scope>
    <source>
        <strain evidence="1">4G09</strain>
    </source>
</reference>
<protein>
    <submittedName>
        <fullName evidence="1">Uncharacterized protein</fullName>
    </submittedName>
</protein>
<gene>
    <name evidence="1" type="ORF">Q8W34_09565</name>
</gene>
<keyword evidence="2" id="KW-1185">Reference proteome</keyword>
<comment type="caution">
    <text evidence="1">The sequence shown here is derived from an EMBL/GenBank/DDBJ whole genome shotgun (WGS) entry which is preliminary data.</text>
</comment>
<sequence>MNNLATKSSQILTSSDIENLARRFGGKSDDYIEIMNTQKNQKTINKYALLKEIDDAIKTSKEKK</sequence>
<dbReference type="Proteomes" id="UP001177212">
    <property type="component" value="Unassembled WGS sequence"/>
</dbReference>
<dbReference type="EMBL" id="JAUYVT010000007">
    <property type="protein sequence ID" value="MDP2564880.1"/>
    <property type="molecule type" value="Genomic_DNA"/>
</dbReference>
<accession>A0ABT9FDL4</accession>
<dbReference type="RefSeq" id="WP_058429545.1">
    <property type="nucleotide sequence ID" value="NZ_FSRF01000001.1"/>
</dbReference>
<organism evidence="1 2">
    <name type="scientific">Pseudoalteromonas marina</name>
    <dbReference type="NCBI Taxonomy" id="267375"/>
    <lineage>
        <taxon>Bacteria</taxon>
        <taxon>Pseudomonadati</taxon>
        <taxon>Pseudomonadota</taxon>
        <taxon>Gammaproteobacteria</taxon>
        <taxon>Alteromonadales</taxon>
        <taxon>Pseudoalteromonadaceae</taxon>
        <taxon>Pseudoalteromonas</taxon>
    </lineage>
</organism>
<dbReference type="Pfam" id="PF10945">
    <property type="entry name" value="CBP_BcsR"/>
    <property type="match status" value="1"/>
</dbReference>
<name>A0ABT9FDL4_9GAMM</name>
<proteinExistence type="predicted"/>
<dbReference type="InterPro" id="IPR024487">
    <property type="entry name" value="CBP_BcsR"/>
</dbReference>
<evidence type="ECO:0000313" key="2">
    <source>
        <dbReference type="Proteomes" id="UP001177212"/>
    </source>
</evidence>